<evidence type="ECO:0000313" key="5">
    <source>
        <dbReference type="Proteomes" id="UP000002384"/>
    </source>
</evidence>
<organism evidence="4 5">
    <name type="scientific">Gloeothece citriformis (strain PCC 7424)</name>
    <name type="common">Cyanothece sp. (strain PCC 7424)</name>
    <dbReference type="NCBI Taxonomy" id="65393"/>
    <lineage>
        <taxon>Bacteria</taxon>
        <taxon>Bacillati</taxon>
        <taxon>Cyanobacteriota</taxon>
        <taxon>Cyanophyceae</taxon>
        <taxon>Oscillatoriophycideae</taxon>
        <taxon>Chroococcales</taxon>
        <taxon>Aphanothecaceae</taxon>
        <taxon>Gloeothece</taxon>
        <taxon>Gloeothece citriformis</taxon>
    </lineage>
</organism>
<dbReference type="eggNOG" id="COG1051">
    <property type="taxonomic scope" value="Bacteria"/>
</dbReference>
<dbReference type="PROSITE" id="PS51462">
    <property type="entry name" value="NUDIX"/>
    <property type="match status" value="1"/>
</dbReference>
<dbReference type="STRING" id="65393.PCC7424_0605"/>
<dbReference type="HOGENOM" id="CLU_037162_21_1_3"/>
<proteinExistence type="predicted"/>
<dbReference type="PANTHER" id="PTHR43046:SF2">
    <property type="entry name" value="8-OXO-DGTP DIPHOSPHATASE-RELATED"/>
    <property type="match status" value="1"/>
</dbReference>
<dbReference type="PANTHER" id="PTHR43046">
    <property type="entry name" value="GDP-MANNOSE MANNOSYL HYDROLASE"/>
    <property type="match status" value="1"/>
</dbReference>
<dbReference type="Proteomes" id="UP000002384">
    <property type="component" value="Chromosome"/>
</dbReference>
<accession>B7KEP1</accession>
<reference evidence="5" key="1">
    <citation type="journal article" date="2011" name="MBio">
        <title>Novel metabolic attributes of the genus Cyanothece, comprising a group of unicellular nitrogen-fixing Cyanobacteria.</title>
        <authorList>
            <person name="Bandyopadhyay A."/>
            <person name="Elvitigala T."/>
            <person name="Welsh E."/>
            <person name="Stockel J."/>
            <person name="Liberton M."/>
            <person name="Min H."/>
            <person name="Sherman L.A."/>
            <person name="Pakrasi H.B."/>
        </authorList>
    </citation>
    <scope>NUCLEOTIDE SEQUENCE [LARGE SCALE GENOMIC DNA]</scope>
    <source>
        <strain evidence="5">PCC 7424</strain>
    </source>
</reference>
<dbReference type="KEGG" id="cyc:PCC7424_0605"/>
<sequence length="147" mass="16603">MNPTPIQVALAILQKDGQFLLQLRDDFPHIACPGQWGLFGGHLEPGESPIEGLKRELQEEIHYQVVAPELFRCYTGDQIIRHVYSASLTVPIEQLILTEGQDFALIAPDAIRSGNYYSPKIDQVRPLGQFHQQILLEFMAAELQITH</sequence>
<dbReference type="EMBL" id="CP001291">
    <property type="protein sequence ID" value="ACK69066.1"/>
    <property type="molecule type" value="Genomic_DNA"/>
</dbReference>
<dbReference type="GO" id="GO:0016787">
    <property type="term" value="F:hydrolase activity"/>
    <property type="evidence" value="ECO:0007669"/>
    <property type="project" value="UniProtKB-KW"/>
</dbReference>
<gene>
    <name evidence="4" type="ordered locus">PCC7424_0605</name>
</gene>
<dbReference type="Gene3D" id="3.90.79.10">
    <property type="entry name" value="Nucleoside Triphosphate Pyrophosphohydrolase"/>
    <property type="match status" value="1"/>
</dbReference>
<evidence type="ECO:0000313" key="4">
    <source>
        <dbReference type="EMBL" id="ACK69066.1"/>
    </source>
</evidence>
<keyword evidence="2 4" id="KW-0378">Hydrolase</keyword>
<dbReference type="RefSeq" id="WP_012598013.1">
    <property type="nucleotide sequence ID" value="NC_011729.1"/>
</dbReference>
<keyword evidence="5" id="KW-1185">Reference proteome</keyword>
<dbReference type="AlphaFoldDB" id="B7KEP1"/>
<name>B7KEP1_GLOC7</name>
<dbReference type="InterPro" id="IPR000086">
    <property type="entry name" value="NUDIX_hydrolase_dom"/>
</dbReference>
<evidence type="ECO:0000259" key="3">
    <source>
        <dbReference type="PROSITE" id="PS51462"/>
    </source>
</evidence>
<dbReference type="InterPro" id="IPR015797">
    <property type="entry name" value="NUDIX_hydrolase-like_dom_sf"/>
</dbReference>
<dbReference type="SUPFAM" id="SSF55811">
    <property type="entry name" value="Nudix"/>
    <property type="match status" value="1"/>
</dbReference>
<protein>
    <submittedName>
        <fullName evidence="4">NUDIX hydrolase</fullName>
    </submittedName>
</protein>
<dbReference type="CDD" id="cd18882">
    <property type="entry name" value="NUDIX_Hydrolase"/>
    <property type="match status" value="1"/>
</dbReference>
<dbReference type="Pfam" id="PF00293">
    <property type="entry name" value="NUDIX"/>
    <property type="match status" value="1"/>
</dbReference>
<evidence type="ECO:0000256" key="1">
    <source>
        <dbReference type="ARBA" id="ARBA00001946"/>
    </source>
</evidence>
<dbReference type="OrthoDB" id="161692at2"/>
<evidence type="ECO:0000256" key="2">
    <source>
        <dbReference type="ARBA" id="ARBA00022801"/>
    </source>
</evidence>
<feature type="domain" description="Nudix hydrolase" evidence="3">
    <location>
        <begin position="3"/>
        <end position="129"/>
    </location>
</feature>
<comment type="cofactor">
    <cofactor evidence="1">
        <name>Mg(2+)</name>
        <dbReference type="ChEBI" id="CHEBI:18420"/>
    </cofactor>
</comment>